<dbReference type="Proteomes" id="UP000663861">
    <property type="component" value="Unassembled WGS sequence"/>
</dbReference>
<evidence type="ECO:0000256" key="1">
    <source>
        <dbReference type="SAM" id="MobiDB-lite"/>
    </source>
</evidence>
<dbReference type="InterPro" id="IPR045338">
    <property type="entry name" value="DUF6535"/>
</dbReference>
<comment type="caution">
    <text evidence="4">The sequence shown here is derived from an EMBL/GenBank/DDBJ whole genome shotgun (WGS) entry which is preliminary data.</text>
</comment>
<dbReference type="Pfam" id="PF20153">
    <property type="entry name" value="DUF6535"/>
    <property type="match status" value="1"/>
</dbReference>
<sequence length="1023" mass="113415">MEEALSRNHKKSNAAQNALRFLKRDSPTLTDGNKAGANATQEGERMYTRPSAKMRPRPFDQMGPDRFGEELAPDAAIWNIYLDEAQDRDRELVEGRQRSLDTLLLFAALFSAILTAFLIESKDLLQQDPADASAALLLFIAQSQQRIELGLPAPEELPRSVAIAEFTPSVSARWVNGIWFMSLGLSLSAALIAMLGKEWLTTFLSSRPRSTRRLAFIRQSRLKGLEDWGALHIIALLPTLLHLSLLLFSVGLVIYLWALDAALAAVISGIIGVTLAFYFVTGILGAIFEFCPFVTEVSEYTQRAVAALFRLPSRNLNGESSAPSVKDLTALVWLSEHAGDPIAVDYAYQAIAGLHRSPYVELDSARPIPHSSPATAEVALLGQDVTINSLLLKVVGRFDDLLVGSLETGGMEPPVCRYINAIIALGTYTAPSTPSPLDHWLEILDIINKVWSSSLQQSMSGSSFAGVLIAEMDVLKLVDDLIWPIFERKYSIGEKVALVELAVSMETSSPNTNPQDQQAIEILPETDQTTSAILPRLSSRLAIWLEVSLTLLQSHAKGETNIDRYLVDGLFRATSYGAKYLQRIHLILSSENPIGSTLGAGENSLDCLRILISIFSQPHDSSLGSIMQLTEGLKAYSYIASMILTNPTQPIRSNFDRAFNFRNLNLDPPSSRREIMWVSVRYMMLTASYLSDSIPELPKRRQVFEDALKLIFTFSIEDIESYPDYIGARQAIQCHLGDYIRILEFLDASESNLNLVNKSTCNYLCMFAYFIVYDSSLDVGMYIPPSSYRTLMRLFSRSLLTVNASRYFMDTVLQRLRTPSVSLDTLPPQSSAIPEPRSPIEYLQQITRYSHSFSALARSGTISNDYVNSVTQGIAEITVIAANMDSALAVESVELRAPAVPGFLEALSWVLPHLSSRDDLKDLYRRFIVAASVLLIVASKDPESKELIVNHSGRREVREILQDQKDTFIGMIPQDEWKHLVDNLALEPEDTNSDSKSEKADLDEVSGSDSEEALDADNTEQDG</sequence>
<feature type="compositionally biased region" description="Basic and acidic residues" evidence="1">
    <location>
        <begin position="993"/>
        <end position="1002"/>
    </location>
</feature>
<feature type="transmembrane region" description="Helical" evidence="2">
    <location>
        <begin position="263"/>
        <end position="288"/>
    </location>
</feature>
<evidence type="ECO:0000256" key="2">
    <source>
        <dbReference type="SAM" id="Phobius"/>
    </source>
</evidence>
<gene>
    <name evidence="4" type="ORF">RDB_LOCUS120624</name>
</gene>
<dbReference type="EMBL" id="CAJMWY010003159">
    <property type="protein sequence ID" value="CAE6499618.1"/>
    <property type="molecule type" value="Genomic_DNA"/>
</dbReference>
<feature type="transmembrane region" description="Helical" evidence="2">
    <location>
        <begin position="228"/>
        <end position="257"/>
    </location>
</feature>
<keyword evidence="2" id="KW-0472">Membrane</keyword>
<keyword evidence="2" id="KW-1133">Transmembrane helix</keyword>
<proteinExistence type="predicted"/>
<reference evidence="4" key="1">
    <citation type="submission" date="2021-01" db="EMBL/GenBank/DDBJ databases">
        <authorList>
            <person name="Kaushik A."/>
        </authorList>
    </citation>
    <scope>NUCLEOTIDE SEQUENCE</scope>
    <source>
        <strain evidence="4">AG4-RS23</strain>
    </source>
</reference>
<evidence type="ECO:0000313" key="5">
    <source>
        <dbReference type="Proteomes" id="UP000663861"/>
    </source>
</evidence>
<protein>
    <recommendedName>
        <fullName evidence="3">DUF6535 domain-containing protein</fullName>
    </recommendedName>
</protein>
<feature type="compositionally biased region" description="Acidic residues" evidence="1">
    <location>
        <begin position="1003"/>
        <end position="1023"/>
    </location>
</feature>
<name>A0A8H3CX23_9AGAM</name>
<evidence type="ECO:0000313" key="4">
    <source>
        <dbReference type="EMBL" id="CAE6499618.1"/>
    </source>
</evidence>
<feature type="domain" description="DUF6535" evidence="3">
    <location>
        <begin position="78"/>
        <end position="258"/>
    </location>
</feature>
<feature type="region of interest" description="Disordered" evidence="1">
    <location>
        <begin position="986"/>
        <end position="1023"/>
    </location>
</feature>
<feature type="region of interest" description="Disordered" evidence="1">
    <location>
        <begin position="1"/>
        <end position="58"/>
    </location>
</feature>
<dbReference type="AlphaFoldDB" id="A0A8H3CX23"/>
<feature type="transmembrane region" description="Helical" evidence="2">
    <location>
        <begin position="178"/>
        <end position="200"/>
    </location>
</feature>
<accession>A0A8H3CX23</accession>
<organism evidence="4 5">
    <name type="scientific">Rhizoctonia solani</name>
    <dbReference type="NCBI Taxonomy" id="456999"/>
    <lineage>
        <taxon>Eukaryota</taxon>
        <taxon>Fungi</taxon>
        <taxon>Dikarya</taxon>
        <taxon>Basidiomycota</taxon>
        <taxon>Agaricomycotina</taxon>
        <taxon>Agaricomycetes</taxon>
        <taxon>Cantharellales</taxon>
        <taxon>Ceratobasidiaceae</taxon>
        <taxon>Rhizoctonia</taxon>
    </lineage>
</organism>
<keyword evidence="2" id="KW-0812">Transmembrane</keyword>
<evidence type="ECO:0000259" key="3">
    <source>
        <dbReference type="Pfam" id="PF20153"/>
    </source>
</evidence>